<organism evidence="1 2">
    <name type="scientific">Sinosporangium album</name>
    <dbReference type="NCBI Taxonomy" id="504805"/>
    <lineage>
        <taxon>Bacteria</taxon>
        <taxon>Bacillati</taxon>
        <taxon>Actinomycetota</taxon>
        <taxon>Actinomycetes</taxon>
        <taxon>Streptosporangiales</taxon>
        <taxon>Streptosporangiaceae</taxon>
        <taxon>Sinosporangium</taxon>
    </lineage>
</organism>
<protein>
    <submittedName>
        <fullName evidence="1">Uncharacterized protein</fullName>
    </submittedName>
</protein>
<dbReference type="AlphaFoldDB" id="A0A1G8H7I3"/>
<dbReference type="Proteomes" id="UP000198923">
    <property type="component" value="Unassembled WGS sequence"/>
</dbReference>
<name>A0A1G8H7I3_9ACTN</name>
<reference evidence="1 2" key="1">
    <citation type="submission" date="2016-10" db="EMBL/GenBank/DDBJ databases">
        <authorList>
            <person name="de Groot N.N."/>
        </authorList>
    </citation>
    <scope>NUCLEOTIDE SEQUENCE [LARGE SCALE GENOMIC DNA]</scope>
    <source>
        <strain evidence="1 2">CPCC 201354</strain>
    </source>
</reference>
<sequence length="110" mass="11973">MEQDSTVVDFAANLLSGLVRLGNPTAVEQVLRDTLPWIRFLPDEDAKIFLRELTEVARGAAALDNLAPVAVLLTQWRHTAEVHADPALHALVTGEPQGDFGPAHIPEETD</sequence>
<accession>A0A1G8H7I3</accession>
<evidence type="ECO:0000313" key="1">
    <source>
        <dbReference type="EMBL" id="SDI02481.1"/>
    </source>
</evidence>
<dbReference type="EMBL" id="FNCN01000031">
    <property type="protein sequence ID" value="SDI02481.1"/>
    <property type="molecule type" value="Genomic_DNA"/>
</dbReference>
<keyword evidence="2" id="KW-1185">Reference proteome</keyword>
<proteinExistence type="predicted"/>
<gene>
    <name evidence="1" type="ORF">SAMN05421505_1312</name>
</gene>
<evidence type="ECO:0000313" key="2">
    <source>
        <dbReference type="Proteomes" id="UP000198923"/>
    </source>
</evidence>